<accession>A0A5J4P502</accession>
<dbReference type="PANTHER" id="PTHR35604:SF2">
    <property type="entry name" value="TRANSPOSASE INSH FOR INSERTION SEQUENCE ELEMENT IS5A-RELATED"/>
    <property type="match status" value="1"/>
</dbReference>
<feature type="non-terminal residue" evidence="2">
    <location>
        <position position="125"/>
    </location>
</feature>
<dbReference type="EMBL" id="SNRY01011738">
    <property type="protein sequence ID" value="KAA6304158.1"/>
    <property type="molecule type" value="Genomic_DNA"/>
</dbReference>
<dbReference type="Pfam" id="PF05598">
    <property type="entry name" value="DUF772"/>
    <property type="match status" value="1"/>
</dbReference>
<dbReference type="AlphaFoldDB" id="A0A5J4P502"/>
<name>A0A5J4P502_9ZZZZ</name>
<protein>
    <recommendedName>
        <fullName evidence="1">Transposase InsH N-terminal domain-containing protein</fullName>
    </recommendedName>
</protein>
<reference evidence="2" key="1">
    <citation type="submission" date="2019-03" db="EMBL/GenBank/DDBJ databases">
        <title>Single cell metagenomics reveals metabolic interactions within the superorganism composed of flagellate Streblomastix strix and complex community of Bacteroidetes bacteria on its surface.</title>
        <authorList>
            <person name="Treitli S.C."/>
            <person name="Kolisko M."/>
            <person name="Husnik F."/>
            <person name="Keeling P."/>
            <person name="Hampl V."/>
        </authorList>
    </citation>
    <scope>NUCLEOTIDE SEQUENCE</scope>
    <source>
        <strain evidence="2">STM</strain>
    </source>
</reference>
<dbReference type="InterPro" id="IPR008490">
    <property type="entry name" value="Transposase_InsH_N"/>
</dbReference>
<evidence type="ECO:0000259" key="1">
    <source>
        <dbReference type="Pfam" id="PF05598"/>
    </source>
</evidence>
<sequence>MLAQQPKLQLSIYSDLYDLIVPKDNLLRKINGLIDFTFIYDELVNKYCSNNGRNAESPIRMFKYLLLKTIYDISDVDVVERSRFDMSFKYFLEMTPEEEVINPSSLTKFRKLRLKDTDLLNLLIG</sequence>
<evidence type="ECO:0000313" key="2">
    <source>
        <dbReference type="EMBL" id="KAA6304158.1"/>
    </source>
</evidence>
<proteinExistence type="predicted"/>
<organism evidence="2">
    <name type="scientific">termite gut metagenome</name>
    <dbReference type="NCBI Taxonomy" id="433724"/>
    <lineage>
        <taxon>unclassified sequences</taxon>
        <taxon>metagenomes</taxon>
        <taxon>organismal metagenomes</taxon>
    </lineage>
</organism>
<gene>
    <name evidence="2" type="ORF">EZS27_044198</name>
</gene>
<dbReference type="PANTHER" id="PTHR35604">
    <property type="entry name" value="TRANSPOSASE INSH FOR INSERTION SEQUENCE ELEMENT IS5A-RELATED"/>
    <property type="match status" value="1"/>
</dbReference>
<comment type="caution">
    <text evidence="2">The sequence shown here is derived from an EMBL/GenBank/DDBJ whole genome shotgun (WGS) entry which is preliminary data.</text>
</comment>
<feature type="domain" description="Transposase InsH N-terminal" evidence="1">
    <location>
        <begin position="20"/>
        <end position="111"/>
    </location>
</feature>